<dbReference type="OrthoDB" id="106507at2759"/>
<keyword evidence="3" id="KW-1185">Reference proteome</keyword>
<feature type="region of interest" description="Disordered" evidence="1">
    <location>
        <begin position="1"/>
        <end position="103"/>
    </location>
</feature>
<evidence type="ECO:0000313" key="2">
    <source>
        <dbReference type="EMBL" id="OWZ22386.1"/>
    </source>
</evidence>
<dbReference type="EMBL" id="NBNE01000141">
    <property type="protein sequence ID" value="OWZ22386.1"/>
    <property type="molecule type" value="Genomic_DNA"/>
</dbReference>
<name>A0A225WXL8_9STRA</name>
<dbReference type="AlphaFoldDB" id="A0A225WXL8"/>
<accession>A0A225WXL8</accession>
<organism evidence="2 3">
    <name type="scientific">Phytophthora megakarya</name>
    <dbReference type="NCBI Taxonomy" id="4795"/>
    <lineage>
        <taxon>Eukaryota</taxon>
        <taxon>Sar</taxon>
        <taxon>Stramenopiles</taxon>
        <taxon>Oomycota</taxon>
        <taxon>Peronosporomycetes</taxon>
        <taxon>Peronosporales</taxon>
        <taxon>Peronosporaceae</taxon>
        <taxon>Phytophthora</taxon>
    </lineage>
</organism>
<gene>
    <name evidence="2" type="ORF">PHMEG_0002917</name>
</gene>
<evidence type="ECO:0000256" key="1">
    <source>
        <dbReference type="SAM" id="MobiDB-lite"/>
    </source>
</evidence>
<evidence type="ECO:0000313" key="3">
    <source>
        <dbReference type="Proteomes" id="UP000198211"/>
    </source>
</evidence>
<sequence length="165" mass="18215">MAQLQDPPDELWRAGGCKHADGRGCPSDNQVATQVSENQPDGHETDQKGDLDDIPAEALPELTVENEDHQGTETSSEAHLESNDPGFSPETTSCTPLEKSETEYERCMRFSAEELDLEPGVYIPEESEMLAQLRDQLVILPALDELHPECDIDQADVRVPDETSP</sequence>
<reference evidence="3" key="1">
    <citation type="submission" date="2017-03" db="EMBL/GenBank/DDBJ databases">
        <title>Phytopthora megakarya and P. palmivora, two closely related causual agents of cacao black pod achieved similar genome size and gene model numbers by different mechanisms.</title>
        <authorList>
            <person name="Ali S."/>
            <person name="Shao J."/>
            <person name="Larry D.J."/>
            <person name="Kronmiller B."/>
            <person name="Shen D."/>
            <person name="Strem M.D."/>
            <person name="Melnick R.L."/>
            <person name="Guiltinan M.J."/>
            <person name="Tyler B.M."/>
            <person name="Meinhardt L.W."/>
            <person name="Bailey B.A."/>
        </authorList>
    </citation>
    <scope>NUCLEOTIDE SEQUENCE [LARGE SCALE GENOMIC DNA]</scope>
    <source>
        <strain evidence="3">zdho120</strain>
    </source>
</reference>
<feature type="compositionally biased region" description="Polar residues" evidence="1">
    <location>
        <begin position="27"/>
        <end position="39"/>
    </location>
</feature>
<dbReference type="Proteomes" id="UP000198211">
    <property type="component" value="Unassembled WGS sequence"/>
</dbReference>
<proteinExistence type="predicted"/>
<comment type="caution">
    <text evidence="2">The sequence shown here is derived from an EMBL/GenBank/DDBJ whole genome shotgun (WGS) entry which is preliminary data.</text>
</comment>
<protein>
    <submittedName>
        <fullName evidence="2">Uncharacterized protein</fullName>
    </submittedName>
</protein>
<feature type="compositionally biased region" description="Basic and acidic residues" evidence="1">
    <location>
        <begin position="40"/>
        <end position="51"/>
    </location>
</feature>
<feature type="compositionally biased region" description="Basic and acidic residues" evidence="1">
    <location>
        <begin position="66"/>
        <end position="82"/>
    </location>
</feature>